<keyword evidence="3" id="KW-1185">Reference proteome</keyword>
<gene>
    <name evidence="2" type="ORF">K461DRAFT_279635</name>
</gene>
<accession>A0A9P4MJI6</accession>
<name>A0A9P4MJI6_9PEZI</name>
<evidence type="ECO:0000313" key="3">
    <source>
        <dbReference type="Proteomes" id="UP000799439"/>
    </source>
</evidence>
<keyword evidence="1" id="KW-0812">Transmembrane</keyword>
<evidence type="ECO:0000256" key="1">
    <source>
        <dbReference type="SAM" id="Phobius"/>
    </source>
</evidence>
<sequence>MHDDVSSQLLQHLAQHSEGSSCMLPPSFVVTISGLVFVYFLVLYTMYEYSHKYFCASV</sequence>
<dbReference type="EMBL" id="ML996087">
    <property type="protein sequence ID" value="KAF2152099.1"/>
    <property type="molecule type" value="Genomic_DNA"/>
</dbReference>
<protein>
    <submittedName>
        <fullName evidence="2">Uncharacterized protein</fullName>
    </submittedName>
</protein>
<keyword evidence="1" id="KW-0472">Membrane</keyword>
<proteinExistence type="predicted"/>
<dbReference type="AlphaFoldDB" id="A0A9P4MJI6"/>
<reference evidence="2" key="1">
    <citation type="journal article" date="2020" name="Stud. Mycol.">
        <title>101 Dothideomycetes genomes: a test case for predicting lifestyles and emergence of pathogens.</title>
        <authorList>
            <person name="Haridas S."/>
            <person name="Albert R."/>
            <person name="Binder M."/>
            <person name="Bloem J."/>
            <person name="Labutti K."/>
            <person name="Salamov A."/>
            <person name="Andreopoulos B."/>
            <person name="Baker S."/>
            <person name="Barry K."/>
            <person name="Bills G."/>
            <person name="Bluhm B."/>
            <person name="Cannon C."/>
            <person name="Castanera R."/>
            <person name="Culley D."/>
            <person name="Daum C."/>
            <person name="Ezra D."/>
            <person name="Gonzalez J."/>
            <person name="Henrissat B."/>
            <person name="Kuo A."/>
            <person name="Liang C."/>
            <person name="Lipzen A."/>
            <person name="Lutzoni F."/>
            <person name="Magnuson J."/>
            <person name="Mondo S."/>
            <person name="Nolan M."/>
            <person name="Ohm R."/>
            <person name="Pangilinan J."/>
            <person name="Park H.-J."/>
            <person name="Ramirez L."/>
            <person name="Alfaro M."/>
            <person name="Sun H."/>
            <person name="Tritt A."/>
            <person name="Yoshinaga Y."/>
            <person name="Zwiers L.-H."/>
            <person name="Turgeon B."/>
            <person name="Goodwin S."/>
            <person name="Spatafora J."/>
            <person name="Crous P."/>
            <person name="Grigoriev I."/>
        </authorList>
    </citation>
    <scope>NUCLEOTIDE SEQUENCE</scope>
    <source>
        <strain evidence="2">CBS 260.36</strain>
    </source>
</reference>
<evidence type="ECO:0000313" key="2">
    <source>
        <dbReference type="EMBL" id="KAF2152099.1"/>
    </source>
</evidence>
<feature type="transmembrane region" description="Helical" evidence="1">
    <location>
        <begin position="28"/>
        <end position="47"/>
    </location>
</feature>
<comment type="caution">
    <text evidence="2">The sequence shown here is derived from an EMBL/GenBank/DDBJ whole genome shotgun (WGS) entry which is preliminary data.</text>
</comment>
<dbReference type="Proteomes" id="UP000799439">
    <property type="component" value="Unassembled WGS sequence"/>
</dbReference>
<organism evidence="2 3">
    <name type="scientific">Myriangium duriaei CBS 260.36</name>
    <dbReference type="NCBI Taxonomy" id="1168546"/>
    <lineage>
        <taxon>Eukaryota</taxon>
        <taxon>Fungi</taxon>
        <taxon>Dikarya</taxon>
        <taxon>Ascomycota</taxon>
        <taxon>Pezizomycotina</taxon>
        <taxon>Dothideomycetes</taxon>
        <taxon>Dothideomycetidae</taxon>
        <taxon>Myriangiales</taxon>
        <taxon>Myriangiaceae</taxon>
        <taxon>Myriangium</taxon>
    </lineage>
</organism>
<keyword evidence="1" id="KW-1133">Transmembrane helix</keyword>